<evidence type="ECO:0000256" key="1">
    <source>
        <dbReference type="SAM" id="Coils"/>
    </source>
</evidence>
<dbReference type="Proteomes" id="UP000694388">
    <property type="component" value="Unplaced"/>
</dbReference>
<organism evidence="3 4">
    <name type="scientific">Eptatretus burgeri</name>
    <name type="common">Inshore hagfish</name>
    <dbReference type="NCBI Taxonomy" id="7764"/>
    <lineage>
        <taxon>Eukaryota</taxon>
        <taxon>Metazoa</taxon>
        <taxon>Chordata</taxon>
        <taxon>Craniata</taxon>
        <taxon>Vertebrata</taxon>
        <taxon>Cyclostomata</taxon>
        <taxon>Myxini</taxon>
        <taxon>Myxiniformes</taxon>
        <taxon>Myxinidae</taxon>
        <taxon>Eptatretinae</taxon>
        <taxon>Eptatretus</taxon>
    </lineage>
</organism>
<evidence type="ECO:0000313" key="3">
    <source>
        <dbReference type="Ensembl" id="ENSEBUP00000015876.1"/>
    </source>
</evidence>
<keyword evidence="2" id="KW-0812">Transmembrane</keyword>
<sequence length="335" mass="37991">MSWLNGLSSLSGHISSLTRDLLTDGSEESGDVVTNPNHLAVRQRELEALCAAQKVECEHLQEQKASAELQLTRLSAEYHTQLQNKEVEINHLKARQADLQEQLLAHSTNRDCREASHSPVQVHRASGCTVMTWTSASCFLAKERSIGSAMRCLDSKSRWSIGDCLHRRQPEVMPRVMMNSGSCKSLLWSSNHSWLGRWTLGNKNLPLCRTCTANSWLTSHSAKGSCSTRQQDTAMPVTTNENGRLGAMLSFVHARLDSCVYTLYIQHEIVADKNFPIRELHFAKNWHRKQNSLLDFSFFCRCLPVLSHMEFLLGYFSSFICLCTYLPIYLFRLPI</sequence>
<keyword evidence="2" id="KW-1133">Transmembrane helix</keyword>
<evidence type="ECO:0000313" key="4">
    <source>
        <dbReference type="Proteomes" id="UP000694388"/>
    </source>
</evidence>
<keyword evidence="1" id="KW-0175">Coiled coil</keyword>
<reference evidence="3" key="2">
    <citation type="submission" date="2025-09" db="UniProtKB">
        <authorList>
            <consortium name="Ensembl"/>
        </authorList>
    </citation>
    <scope>IDENTIFICATION</scope>
</reference>
<accession>A0A8C4QJH8</accession>
<reference evidence="3" key="1">
    <citation type="submission" date="2025-08" db="UniProtKB">
        <authorList>
            <consortium name="Ensembl"/>
        </authorList>
    </citation>
    <scope>IDENTIFICATION</scope>
</reference>
<name>A0A8C4QJH8_EPTBU</name>
<dbReference type="Ensembl" id="ENSEBUT00000016452.1">
    <property type="protein sequence ID" value="ENSEBUP00000015876.1"/>
    <property type="gene ID" value="ENSEBUG00000009994.1"/>
</dbReference>
<proteinExistence type="predicted"/>
<keyword evidence="2" id="KW-0472">Membrane</keyword>
<dbReference type="AlphaFoldDB" id="A0A8C4QJH8"/>
<keyword evidence="4" id="KW-1185">Reference proteome</keyword>
<protein>
    <submittedName>
        <fullName evidence="3">Uncharacterized protein</fullName>
    </submittedName>
</protein>
<feature type="transmembrane region" description="Helical" evidence="2">
    <location>
        <begin position="311"/>
        <end position="331"/>
    </location>
</feature>
<evidence type="ECO:0000256" key="2">
    <source>
        <dbReference type="SAM" id="Phobius"/>
    </source>
</evidence>
<feature type="coiled-coil region" evidence="1">
    <location>
        <begin position="43"/>
        <end position="102"/>
    </location>
</feature>